<evidence type="ECO:0000256" key="5">
    <source>
        <dbReference type="ARBA" id="ARBA00022801"/>
    </source>
</evidence>
<comment type="caution">
    <text evidence="7">The sequence shown here is derived from an EMBL/GenBank/DDBJ whole genome shotgun (WGS) entry which is preliminary data.</text>
</comment>
<comment type="similarity">
    <text evidence="1 6">Belongs to the peptidase M42 family.</text>
</comment>
<keyword evidence="3" id="KW-0645">Protease</keyword>
<dbReference type="PANTHER" id="PTHR32481">
    <property type="entry name" value="AMINOPEPTIDASE"/>
    <property type="match status" value="1"/>
</dbReference>
<dbReference type="SUPFAM" id="SSF53187">
    <property type="entry name" value="Zn-dependent exopeptidases"/>
    <property type="match status" value="1"/>
</dbReference>
<sequence length="346" mass="37497">MLLKELTEAFGPTGFEDEVRGVVRRELDAMGLSVRTDVLGNVIASTGEHHPGPRVMLDAHMDEVGLMVTHIGEGREDGGLLRFRPLGGVDPRVLVSKPVLVGERRIPGVIGAKPVHLQQPSEREKPIPMEKLYIDIGARDADDARRHVKPGDPVAFATAYDELPHRMAKAKSFDDRVGCYILLEALRRWKGALPVFGAFTVQEEIGLRGAHAAAYQIQPDIAIALEGTVAHDVVGTPAHGQSTVVGKGPAITVQDGQTVAHRRFAEFLWETAKTRNIPVQWRRVKGGTNDFGAIHRVGKGVLGGAISVPVRYIHAPTQVVSLDDVMHAIDLVVAVLDEIAKGGFRP</sequence>
<reference evidence="7 8" key="1">
    <citation type="submission" date="2020-11" db="EMBL/GenBank/DDBJ databases">
        <title>Genomic insight of Alicyclobacillus mali FL 18 reveals a new arsenic-resistant strain, with potential in environmental biotechnology.</title>
        <authorList>
            <person name="Fiorentino G."/>
            <person name="Gallo G."/>
            <person name="Aulitto M."/>
        </authorList>
    </citation>
    <scope>NUCLEOTIDE SEQUENCE [LARGE SCALE GENOMIC DNA]</scope>
    <source>
        <strain evidence="7 8">FL 18</strain>
    </source>
</reference>
<dbReference type="InterPro" id="IPR023367">
    <property type="entry name" value="Peptidase_M42_dom2"/>
</dbReference>
<evidence type="ECO:0000256" key="2">
    <source>
        <dbReference type="ARBA" id="ARBA00022438"/>
    </source>
</evidence>
<keyword evidence="8" id="KW-1185">Reference proteome</keyword>
<evidence type="ECO:0000313" key="8">
    <source>
        <dbReference type="Proteomes" id="UP000642910"/>
    </source>
</evidence>
<accession>A0ABS0F2F4</accession>
<protein>
    <submittedName>
        <fullName evidence="7">M42 family metallopeptidase</fullName>
    </submittedName>
</protein>
<gene>
    <name evidence="7" type="ORF">IW967_06225</name>
</gene>
<name>A0ABS0F2F4_9BACL</name>
<proteinExistence type="inferred from homology"/>
<keyword evidence="5" id="KW-0378">Hydrolase</keyword>
<dbReference type="EMBL" id="JADPKZ010000036">
    <property type="protein sequence ID" value="MBF8377471.1"/>
    <property type="molecule type" value="Genomic_DNA"/>
</dbReference>
<dbReference type="Proteomes" id="UP000642910">
    <property type="component" value="Unassembled WGS sequence"/>
</dbReference>
<organism evidence="7 8">
    <name type="scientific">Alicyclobacillus mali</name>
    <name type="common">ex Roth et al. 2021</name>
    <dbReference type="NCBI Taxonomy" id="1123961"/>
    <lineage>
        <taxon>Bacteria</taxon>
        <taxon>Bacillati</taxon>
        <taxon>Bacillota</taxon>
        <taxon>Bacilli</taxon>
        <taxon>Bacillales</taxon>
        <taxon>Alicyclobacillaceae</taxon>
        <taxon>Alicyclobacillus</taxon>
    </lineage>
</organism>
<dbReference type="InterPro" id="IPR008007">
    <property type="entry name" value="Peptidase_M42"/>
</dbReference>
<keyword evidence="4" id="KW-0479">Metal-binding</keyword>
<keyword evidence="2" id="KW-0031">Aminopeptidase</keyword>
<evidence type="ECO:0000256" key="1">
    <source>
        <dbReference type="ARBA" id="ARBA00006272"/>
    </source>
</evidence>
<dbReference type="PANTHER" id="PTHR32481:SF0">
    <property type="entry name" value="AMINOPEPTIDASE YPDE-RELATED"/>
    <property type="match status" value="1"/>
</dbReference>
<dbReference type="SUPFAM" id="SSF101821">
    <property type="entry name" value="Aminopeptidase/glucanase lid domain"/>
    <property type="match status" value="1"/>
</dbReference>
<evidence type="ECO:0000256" key="4">
    <source>
        <dbReference type="ARBA" id="ARBA00022723"/>
    </source>
</evidence>
<dbReference type="Pfam" id="PF05343">
    <property type="entry name" value="Peptidase_M42"/>
    <property type="match status" value="1"/>
</dbReference>
<dbReference type="Gene3D" id="2.40.30.40">
    <property type="entry name" value="Peptidase M42, domain 2"/>
    <property type="match status" value="1"/>
</dbReference>
<dbReference type="PIRSF" id="PIRSF001123">
    <property type="entry name" value="PepA_GA"/>
    <property type="match status" value="1"/>
</dbReference>
<dbReference type="InterPro" id="IPR051464">
    <property type="entry name" value="Peptidase_M42_aminopept"/>
</dbReference>
<dbReference type="Gene3D" id="3.40.630.10">
    <property type="entry name" value="Zn peptidases"/>
    <property type="match status" value="1"/>
</dbReference>
<dbReference type="CDD" id="cd05656">
    <property type="entry name" value="M42_Frv"/>
    <property type="match status" value="1"/>
</dbReference>
<evidence type="ECO:0000256" key="6">
    <source>
        <dbReference type="PIRNR" id="PIRNR001123"/>
    </source>
</evidence>
<dbReference type="RefSeq" id="WP_195867406.1">
    <property type="nucleotide sequence ID" value="NZ_JADPKZ010000036.1"/>
</dbReference>
<evidence type="ECO:0000256" key="3">
    <source>
        <dbReference type="ARBA" id="ARBA00022670"/>
    </source>
</evidence>
<evidence type="ECO:0000313" key="7">
    <source>
        <dbReference type="EMBL" id="MBF8377471.1"/>
    </source>
</evidence>